<reference evidence="3" key="1">
    <citation type="journal article" date="2016" name="Genome Announc.">
        <title>Genome sequence of Ustilaginoidea virens IPU010, a rice pathogenic fungus causing false smut.</title>
        <authorList>
            <person name="Kumagai T."/>
            <person name="Ishii T."/>
            <person name="Terai G."/>
            <person name="Umemura M."/>
            <person name="Machida M."/>
            <person name="Asai K."/>
        </authorList>
    </citation>
    <scope>NUCLEOTIDE SEQUENCE [LARGE SCALE GENOMIC DNA]</scope>
    <source>
        <strain evidence="3">IPU010</strain>
    </source>
</reference>
<evidence type="ECO:0000313" key="3">
    <source>
        <dbReference type="Proteomes" id="UP000054053"/>
    </source>
</evidence>
<proteinExistence type="predicted"/>
<organism evidence="2 3">
    <name type="scientific">Ustilaginoidea virens</name>
    <name type="common">Rice false smut fungus</name>
    <name type="synonym">Villosiclava virens</name>
    <dbReference type="NCBI Taxonomy" id="1159556"/>
    <lineage>
        <taxon>Eukaryota</taxon>
        <taxon>Fungi</taxon>
        <taxon>Dikarya</taxon>
        <taxon>Ascomycota</taxon>
        <taxon>Pezizomycotina</taxon>
        <taxon>Sordariomycetes</taxon>
        <taxon>Hypocreomycetidae</taxon>
        <taxon>Hypocreales</taxon>
        <taxon>Clavicipitaceae</taxon>
        <taxon>Ustilaginoidea</taxon>
    </lineage>
</organism>
<evidence type="ECO:0000313" key="2">
    <source>
        <dbReference type="EMBL" id="GAO14141.1"/>
    </source>
</evidence>
<gene>
    <name evidence="2" type="ORF">UVI_02037740</name>
</gene>
<dbReference type="EMBL" id="BBTG02000020">
    <property type="protein sequence ID" value="GAO14141.1"/>
    <property type="molecule type" value="Genomic_DNA"/>
</dbReference>
<sequence>MHACAGGKPELRKGQPHPTTDVNSLLASGLMRHAQHVWSAASLVSGVWCLVSGVRCLVSGVWCLWCPIVFWRLG</sequence>
<feature type="region of interest" description="Disordered" evidence="1">
    <location>
        <begin position="1"/>
        <end position="20"/>
    </location>
</feature>
<accession>A0A1B5KT73</accession>
<evidence type="ECO:0000256" key="1">
    <source>
        <dbReference type="SAM" id="MobiDB-lite"/>
    </source>
</evidence>
<protein>
    <submittedName>
        <fullName evidence="2">Uncharacterized protein</fullName>
    </submittedName>
</protein>
<comment type="caution">
    <text evidence="2">The sequence shown here is derived from an EMBL/GenBank/DDBJ whole genome shotgun (WGS) entry which is preliminary data.</text>
</comment>
<dbReference type="AlphaFoldDB" id="A0A1B5KT73"/>
<name>A0A1B5KT73_USTVR</name>
<dbReference type="Proteomes" id="UP000054053">
    <property type="component" value="Unassembled WGS sequence"/>
</dbReference>